<proteinExistence type="predicted"/>
<evidence type="ECO:0000313" key="2">
    <source>
        <dbReference type="Proteomes" id="UP000199517"/>
    </source>
</evidence>
<sequence>MWTSHFQEENHEIEINLKEKIMSKKIIAIRAIPHGNHSLNDFLQIDAVQQSIQHLRATDVDVKDKIKRFLAYCQFLEILMGIEKENCETYLDEEDMCSIASAAQHILDTAFPVILSQFSEKDSNTLFALFGPLAGEGKH</sequence>
<name>A0A1I1TWQ7_9BURK</name>
<gene>
    <name evidence="1" type="ORF">SAMN04489710_104123</name>
</gene>
<keyword evidence="2" id="KW-1185">Reference proteome</keyword>
<accession>A0A1I1TWQ7</accession>
<dbReference type="AlphaFoldDB" id="A0A1I1TWQ7"/>
<dbReference type="Proteomes" id="UP000199517">
    <property type="component" value="Unassembled WGS sequence"/>
</dbReference>
<organism evidence="1 2">
    <name type="scientific">Paracidovorax konjaci</name>
    <dbReference type="NCBI Taxonomy" id="32040"/>
    <lineage>
        <taxon>Bacteria</taxon>
        <taxon>Pseudomonadati</taxon>
        <taxon>Pseudomonadota</taxon>
        <taxon>Betaproteobacteria</taxon>
        <taxon>Burkholderiales</taxon>
        <taxon>Comamonadaceae</taxon>
        <taxon>Paracidovorax</taxon>
    </lineage>
</organism>
<dbReference type="EMBL" id="FOMQ01000004">
    <property type="protein sequence ID" value="SFD63061.1"/>
    <property type="molecule type" value="Genomic_DNA"/>
</dbReference>
<protein>
    <submittedName>
        <fullName evidence="1">Uncharacterized protein</fullName>
    </submittedName>
</protein>
<dbReference type="STRING" id="32040.SAMN04489710_104123"/>
<dbReference type="RefSeq" id="WP_175525969.1">
    <property type="nucleotide sequence ID" value="NZ_FOMQ01000004.1"/>
</dbReference>
<evidence type="ECO:0000313" key="1">
    <source>
        <dbReference type="EMBL" id="SFD63061.1"/>
    </source>
</evidence>
<reference evidence="2" key="1">
    <citation type="submission" date="2016-10" db="EMBL/GenBank/DDBJ databases">
        <authorList>
            <person name="Varghese N."/>
            <person name="Submissions S."/>
        </authorList>
    </citation>
    <scope>NUCLEOTIDE SEQUENCE [LARGE SCALE GENOMIC DNA]</scope>
    <source>
        <strain evidence="2">DSM 7481</strain>
    </source>
</reference>